<evidence type="ECO:0000313" key="3">
    <source>
        <dbReference type="Proteomes" id="UP001428341"/>
    </source>
</evidence>
<gene>
    <name evidence="2" type="ORF">WN944_021267</name>
</gene>
<accession>A0AAP0MWJ5</accession>
<dbReference type="AlphaFoldDB" id="A0AAP0MWJ5"/>
<dbReference type="Proteomes" id="UP001428341">
    <property type="component" value="Unassembled WGS sequence"/>
</dbReference>
<proteinExistence type="predicted"/>
<dbReference type="PANTHER" id="PTHR31896">
    <property type="entry name" value="FAMILY REGULATORY PROTEIN, PUTATIVE (AFU_ORTHOLOGUE AFUA_3G14730)-RELATED"/>
    <property type="match status" value="1"/>
</dbReference>
<comment type="caution">
    <text evidence="2">The sequence shown here is derived from an EMBL/GenBank/DDBJ whole genome shotgun (WGS) entry which is preliminary data.</text>
</comment>
<evidence type="ECO:0000256" key="1">
    <source>
        <dbReference type="ARBA" id="ARBA00022679"/>
    </source>
</evidence>
<organism evidence="2 3">
    <name type="scientific">Citrus x changshan-huyou</name>
    <dbReference type="NCBI Taxonomy" id="2935761"/>
    <lineage>
        <taxon>Eukaryota</taxon>
        <taxon>Viridiplantae</taxon>
        <taxon>Streptophyta</taxon>
        <taxon>Embryophyta</taxon>
        <taxon>Tracheophyta</taxon>
        <taxon>Spermatophyta</taxon>
        <taxon>Magnoliopsida</taxon>
        <taxon>eudicotyledons</taxon>
        <taxon>Gunneridae</taxon>
        <taxon>Pentapetalae</taxon>
        <taxon>rosids</taxon>
        <taxon>malvids</taxon>
        <taxon>Sapindales</taxon>
        <taxon>Rutaceae</taxon>
        <taxon>Aurantioideae</taxon>
        <taxon>Citrus</taxon>
    </lineage>
</organism>
<reference evidence="2 3" key="1">
    <citation type="submission" date="2024-05" db="EMBL/GenBank/DDBJ databases">
        <title>Haplotype-resolved chromosome-level genome assembly of Huyou (Citrus changshanensis).</title>
        <authorList>
            <person name="Miao C."/>
            <person name="Chen W."/>
            <person name="Wu Y."/>
            <person name="Wang L."/>
            <person name="Zhao S."/>
            <person name="Grierson D."/>
            <person name="Xu C."/>
            <person name="Chen K."/>
        </authorList>
    </citation>
    <scope>NUCLEOTIDE SEQUENCE [LARGE SCALE GENOMIC DNA]</scope>
    <source>
        <strain evidence="2">01-14</strain>
        <tissue evidence="2">Leaf</tissue>
    </source>
</reference>
<sequence length="95" mass="10373">MPEQTLSTLRASDKTCGWDFIGCTMNYSVAPAALHLPRFYVYGNVFDFRRGNPIAARSGPANKFARKLTLFPGAEKGSIDIEACLLPETFAGKGK</sequence>
<protein>
    <submittedName>
        <fullName evidence="2">Uncharacterized protein</fullName>
    </submittedName>
</protein>
<name>A0AAP0MWJ5_9ROSI</name>
<dbReference type="EMBL" id="JBCGBO010000001">
    <property type="protein sequence ID" value="KAK9228317.1"/>
    <property type="molecule type" value="Genomic_DNA"/>
</dbReference>
<evidence type="ECO:0000313" key="2">
    <source>
        <dbReference type="EMBL" id="KAK9228317.1"/>
    </source>
</evidence>
<keyword evidence="3" id="KW-1185">Reference proteome</keyword>
<dbReference type="InterPro" id="IPR051283">
    <property type="entry name" value="Sec_Metabolite_Acyltrans"/>
</dbReference>
<keyword evidence="1" id="KW-0808">Transferase</keyword>
<dbReference type="PANTHER" id="PTHR31896:SF43">
    <property type="entry name" value="PROTEIN ENHANCED PSEUDOMONAS SUSCEPTIBILITY 1"/>
    <property type="match status" value="1"/>
</dbReference>
<dbReference type="GO" id="GO:0016740">
    <property type="term" value="F:transferase activity"/>
    <property type="evidence" value="ECO:0007669"/>
    <property type="project" value="UniProtKB-KW"/>
</dbReference>